<dbReference type="AlphaFoldDB" id="A0A6C0JVM0"/>
<feature type="coiled-coil region" evidence="1">
    <location>
        <begin position="424"/>
        <end position="479"/>
    </location>
</feature>
<sequence>MLFNPELDISYVATLSDDKTFQFTVLDNKVPTRVKIETLFALGGQTVKELFIGVNGEMSDVVETTFTIMEGDSQVTEAVYTPGGDKVTTPYIKSVDYVYKPKAGQIWSVGDLPFNILILEDTNWPLKCIYYDAKTIDAKTINGPNYLYLGHDMKLYNKNSMLNGYTYCNPHVVNANTDTIYIVRDNAMLACVPEKGSMYDIGVGVNVLFTGVGQFPMEYEYSDTCNKRLVSPIGFACLVEDYYRNVCFAATISKFNVIPNVNEMVTDPKQFGKYEFMYKYDSRKYQAVMVTTTSFKYLDSLCKGEVRTIENGIVYDDDMDCGKIDSSKFIGIANELVENPVVNGIYDICTSGLPHRIVLLSKTTDGLFYFQYLDGPLCGLTYRINKDWIICSLEPSNIANPSNKITSSIFIEMNKATPPTVTPLSTWEAELQDLIAKENEQKDKMKQLDDQIAKEDEEYNNLQKKYYESRANLQNSQRDCKTKIDSLWGNSKPHVQYKEVCTYLFGNYYGKESILKNITLTTVAKDHLIKMLEKQLDCSIFLQRESVLENIRLTKTIPVKDE</sequence>
<evidence type="ECO:0000256" key="1">
    <source>
        <dbReference type="SAM" id="Coils"/>
    </source>
</evidence>
<reference evidence="2" key="1">
    <citation type="journal article" date="2020" name="Nature">
        <title>Giant virus diversity and host interactions through global metagenomics.</title>
        <authorList>
            <person name="Schulz F."/>
            <person name="Roux S."/>
            <person name="Paez-Espino D."/>
            <person name="Jungbluth S."/>
            <person name="Walsh D.A."/>
            <person name="Denef V.J."/>
            <person name="McMahon K.D."/>
            <person name="Konstantinidis K.T."/>
            <person name="Eloe-Fadrosh E.A."/>
            <person name="Kyrpides N.C."/>
            <person name="Woyke T."/>
        </authorList>
    </citation>
    <scope>NUCLEOTIDE SEQUENCE</scope>
    <source>
        <strain evidence="2">GVMAG-S-1062768-28</strain>
    </source>
</reference>
<protein>
    <submittedName>
        <fullName evidence="2">Uncharacterized protein</fullName>
    </submittedName>
</protein>
<proteinExistence type="predicted"/>
<organism evidence="2">
    <name type="scientific">viral metagenome</name>
    <dbReference type="NCBI Taxonomy" id="1070528"/>
    <lineage>
        <taxon>unclassified sequences</taxon>
        <taxon>metagenomes</taxon>
        <taxon>organismal metagenomes</taxon>
    </lineage>
</organism>
<dbReference type="EMBL" id="MN740694">
    <property type="protein sequence ID" value="QHU07948.1"/>
    <property type="molecule type" value="Genomic_DNA"/>
</dbReference>
<evidence type="ECO:0000313" key="2">
    <source>
        <dbReference type="EMBL" id="QHU07948.1"/>
    </source>
</evidence>
<keyword evidence="1" id="KW-0175">Coiled coil</keyword>
<name>A0A6C0JVM0_9ZZZZ</name>
<accession>A0A6C0JVM0</accession>